<name>A0ACC0R365_9HYPO</name>
<dbReference type="Proteomes" id="UP001065298">
    <property type="component" value="Chromosome 3"/>
</dbReference>
<protein>
    <submittedName>
        <fullName evidence="1">Uncharacterized protein</fullName>
    </submittedName>
</protein>
<comment type="caution">
    <text evidence="1">The sequence shown here is derived from an EMBL/GenBank/DDBJ whole genome shotgun (WGS) entry which is preliminary data.</text>
</comment>
<gene>
    <name evidence="1" type="ORF">NCS57_00361500</name>
</gene>
<evidence type="ECO:0000313" key="1">
    <source>
        <dbReference type="EMBL" id="KAI8674628.1"/>
    </source>
</evidence>
<proteinExistence type="predicted"/>
<dbReference type="EMBL" id="CM046505">
    <property type="protein sequence ID" value="KAI8674628.1"/>
    <property type="molecule type" value="Genomic_DNA"/>
</dbReference>
<organism evidence="1 2">
    <name type="scientific">Fusarium keratoplasticum</name>
    <dbReference type="NCBI Taxonomy" id="1328300"/>
    <lineage>
        <taxon>Eukaryota</taxon>
        <taxon>Fungi</taxon>
        <taxon>Dikarya</taxon>
        <taxon>Ascomycota</taxon>
        <taxon>Pezizomycotina</taxon>
        <taxon>Sordariomycetes</taxon>
        <taxon>Hypocreomycetidae</taxon>
        <taxon>Hypocreales</taxon>
        <taxon>Nectriaceae</taxon>
        <taxon>Fusarium</taxon>
        <taxon>Fusarium solani species complex</taxon>
    </lineage>
</organism>
<reference evidence="1" key="1">
    <citation type="submission" date="2022-06" db="EMBL/GenBank/DDBJ databases">
        <title>Fusarium solani species complex genomes reveal bases of compartmentalisation and animal pathogenesis.</title>
        <authorList>
            <person name="Tsai I.J."/>
        </authorList>
    </citation>
    <scope>NUCLEOTIDE SEQUENCE</scope>
    <source>
        <strain evidence="1">Fu6.1</strain>
    </source>
</reference>
<sequence length="288" mass="32094">METAGDKIVGPFTQWNPDIRRSDTIKLGDLEIIFNRFIAGPDDSSRNEMPPSIGLFPLFNASDHAVKVAQRGDRVITMSQREAMSVTFSSQKEYTIKIYSGSVNDISGELAVETTEPPLHRLNLIQGGSFTQSYTLVPPQNSESQTTGHDTVGMLHFEISRLDRSPTESYESHFQGPRFAVKLHGLYYNRFFSVHDGTPVSDLIFTLRSVGCKYRDTRNLSYRILHNGKAFGPDDTLGDHKVQDGDTIHASTDRHSIVGMPGYPEYGDSAREMNTVAFNIQILNSSAL</sequence>
<keyword evidence="2" id="KW-1185">Reference proteome</keyword>
<evidence type="ECO:0000313" key="2">
    <source>
        <dbReference type="Proteomes" id="UP001065298"/>
    </source>
</evidence>
<accession>A0ACC0R365</accession>